<dbReference type="AlphaFoldDB" id="A0A2G9UH47"/>
<evidence type="ECO:0000259" key="3">
    <source>
        <dbReference type="SMART" id="SM00198"/>
    </source>
</evidence>
<organism evidence="4 5">
    <name type="scientific">Teladorsagia circumcincta</name>
    <name type="common">Brown stomach worm</name>
    <name type="synonym">Ostertagia circumcincta</name>
    <dbReference type="NCBI Taxonomy" id="45464"/>
    <lineage>
        <taxon>Eukaryota</taxon>
        <taxon>Metazoa</taxon>
        <taxon>Ecdysozoa</taxon>
        <taxon>Nematoda</taxon>
        <taxon>Chromadorea</taxon>
        <taxon>Rhabditida</taxon>
        <taxon>Rhabditina</taxon>
        <taxon>Rhabditomorpha</taxon>
        <taxon>Strongyloidea</taxon>
        <taxon>Trichostrongylidae</taxon>
        <taxon>Teladorsagia</taxon>
    </lineage>
</organism>
<dbReference type="PRINTS" id="PR00837">
    <property type="entry name" value="V5TPXLIKE"/>
</dbReference>
<proteinExistence type="predicted"/>
<dbReference type="InterPro" id="IPR018244">
    <property type="entry name" value="Allrgn_V5/Tpx1_CS"/>
</dbReference>
<gene>
    <name evidence="4" type="ORF">TELCIR_09128</name>
</gene>
<dbReference type="CDD" id="cd05380">
    <property type="entry name" value="CAP_euk"/>
    <property type="match status" value="3"/>
</dbReference>
<feature type="domain" description="SCP" evidence="3">
    <location>
        <begin position="32"/>
        <end position="188"/>
    </location>
</feature>
<feature type="compositionally biased region" description="Basic and acidic residues" evidence="1">
    <location>
        <begin position="235"/>
        <end position="252"/>
    </location>
</feature>
<evidence type="ECO:0000313" key="4">
    <source>
        <dbReference type="EMBL" id="PIO69062.1"/>
    </source>
</evidence>
<feature type="domain" description="SCP" evidence="3">
    <location>
        <begin position="281"/>
        <end position="458"/>
    </location>
</feature>
<evidence type="ECO:0000256" key="2">
    <source>
        <dbReference type="SAM" id="SignalP"/>
    </source>
</evidence>
<feature type="region of interest" description="Disordered" evidence="1">
    <location>
        <begin position="495"/>
        <end position="544"/>
    </location>
</feature>
<feature type="signal peptide" evidence="2">
    <location>
        <begin position="1"/>
        <end position="21"/>
    </location>
</feature>
<dbReference type="InterPro" id="IPR035940">
    <property type="entry name" value="CAP_sf"/>
</dbReference>
<feature type="chain" id="PRO_5013822824" evidence="2">
    <location>
        <begin position="22"/>
        <end position="737"/>
    </location>
</feature>
<dbReference type="OrthoDB" id="5874910at2759"/>
<evidence type="ECO:0000256" key="1">
    <source>
        <dbReference type="SAM" id="MobiDB-lite"/>
    </source>
</evidence>
<dbReference type="GO" id="GO:0005576">
    <property type="term" value="C:extracellular region"/>
    <property type="evidence" value="ECO:0007669"/>
    <property type="project" value="InterPro"/>
</dbReference>
<protein>
    <submittedName>
        <fullName evidence="4">SCP-like protein</fullName>
    </submittedName>
</protein>
<feature type="compositionally biased region" description="Basic and acidic residues" evidence="1">
    <location>
        <begin position="505"/>
        <end position="532"/>
    </location>
</feature>
<dbReference type="Proteomes" id="UP000230423">
    <property type="component" value="Unassembled WGS sequence"/>
</dbReference>
<feature type="domain" description="SCP" evidence="3">
    <location>
        <begin position="551"/>
        <end position="707"/>
    </location>
</feature>
<dbReference type="SUPFAM" id="SSF55797">
    <property type="entry name" value="PR-1-like"/>
    <property type="match status" value="3"/>
</dbReference>
<keyword evidence="2" id="KW-0732">Signal</keyword>
<dbReference type="SMART" id="SM00198">
    <property type="entry name" value="SCP"/>
    <property type="match status" value="3"/>
</dbReference>
<sequence>MLAPFVISLLVLQPAAEEAAAHCSLNNGMTDELRQIYVDKHNEYRSIVAKGLAKNKLGGFAPKAAKMLKVSYDCDIEQNMMEWLQQCKYAHSPYSVRNGWGQNLFMVNAPKVNKTKVAPWSVKLWYDELANNGVPQENVMTKKVFGRGIGHYSQVVWQNSNKIGCGIMWCEKMTYAGCEYSPAGNFIGASIYEVGEPCSKCDCEGCKCNEEDGLCIAPANPTKNKKSHEKHQKKDNKEKHREEHKEVDTKKAQDKHHKGQKEMSTTTPVTHCPFNNGMTDEIRQIFVDKHNEYRLGFEMPRRLNRIESLEQAYFRSIVAKGLAKNKLGGFAPKAAKMFKVSYDCDIEKNMMGWLQHCKYAHSPYSVRNGWGQNLFMVNAPKVNKTKVAPWSVKLWYDELANNGVPQENVMTRKVFGRGIGHYSQVVWQNSNKIGCGIMWCEKMTYAGCEYSPAGNFIGASIYEVGEPCSKCDCEGCKCNEEDGLCIAPANLTKNKKAHEKHQKKDNKEKHREEHKEVDTKKAQDKQHKEQKEMPTTTPVTHCSFNNGMTDEVRQMFVDKHNEIRSVIARGLAKNKLGGFAPKAAKMLKVSYDCEVERNMMEWAKQCKWAHSSYKARNGWGQNLYSVNARNLNKTRMAKQSVEAWFSELTNRGVPQENVLSWKVFAKGVGHYSQVAWHNSNKIGCAVQWCEKMTFVGCEYKPTGNYLGAPIYEVGEPCSKCTCEGCKCNKEDGLCVTP</sequence>
<dbReference type="InterPro" id="IPR002413">
    <property type="entry name" value="V5_allergen-like"/>
</dbReference>
<dbReference type="EMBL" id="KZ346794">
    <property type="protein sequence ID" value="PIO69062.1"/>
    <property type="molecule type" value="Genomic_DNA"/>
</dbReference>
<dbReference type="PRINTS" id="PR00838">
    <property type="entry name" value="V5ALLERGEN"/>
</dbReference>
<name>A0A2G9UH47_TELCI</name>
<dbReference type="Pfam" id="PF00188">
    <property type="entry name" value="CAP"/>
    <property type="match status" value="3"/>
</dbReference>
<feature type="compositionally biased region" description="Basic residues" evidence="1">
    <location>
        <begin position="495"/>
        <end position="504"/>
    </location>
</feature>
<accession>A0A2G9UH47</accession>
<keyword evidence="5" id="KW-1185">Reference proteome</keyword>
<reference evidence="4 5" key="1">
    <citation type="submission" date="2015-09" db="EMBL/GenBank/DDBJ databases">
        <title>Draft genome of the parasitic nematode Teladorsagia circumcincta isolate WARC Sus (inbred).</title>
        <authorList>
            <person name="Mitreva M."/>
        </authorList>
    </citation>
    <scope>NUCLEOTIDE SEQUENCE [LARGE SCALE GENOMIC DNA]</scope>
    <source>
        <strain evidence="4 5">S</strain>
    </source>
</reference>
<dbReference type="PROSITE" id="PS01009">
    <property type="entry name" value="CRISP_1"/>
    <property type="match status" value="3"/>
</dbReference>
<dbReference type="Gene3D" id="3.40.33.10">
    <property type="entry name" value="CAP"/>
    <property type="match status" value="3"/>
</dbReference>
<feature type="compositionally biased region" description="Basic residues" evidence="1">
    <location>
        <begin position="223"/>
        <end position="234"/>
    </location>
</feature>
<dbReference type="InterPro" id="IPR001283">
    <property type="entry name" value="CRISP-related"/>
</dbReference>
<feature type="region of interest" description="Disordered" evidence="1">
    <location>
        <begin position="219"/>
        <end position="270"/>
    </location>
</feature>
<dbReference type="PANTHER" id="PTHR10334">
    <property type="entry name" value="CYSTEINE-RICH SECRETORY PROTEIN-RELATED"/>
    <property type="match status" value="1"/>
</dbReference>
<evidence type="ECO:0000313" key="5">
    <source>
        <dbReference type="Proteomes" id="UP000230423"/>
    </source>
</evidence>
<feature type="compositionally biased region" description="Polar residues" evidence="1">
    <location>
        <begin position="533"/>
        <end position="544"/>
    </location>
</feature>
<dbReference type="InterPro" id="IPR014044">
    <property type="entry name" value="CAP_dom"/>
</dbReference>